<keyword evidence="2" id="KW-0255">Endonuclease</keyword>
<dbReference type="Pfam" id="PF12705">
    <property type="entry name" value="PDDEXK_1"/>
    <property type="match status" value="1"/>
</dbReference>
<dbReference type="Gene3D" id="3.90.320.10">
    <property type="match status" value="1"/>
</dbReference>
<dbReference type="AlphaFoldDB" id="A0A5M3Q4I9"/>
<sequence length="881" mass="97745">MSISLFDISGYADKLEKGSLILTPNRRIRAKMLQSFAQRKSASASAWNTPNVHSLEGWVQSQFEEAVYQSLESEQPSTTLSADQEISIWEQVIAATQAQSGILSPRAAAEQAAKAYKTMCLWQEEVDPQTFKDTEATEAFAGWVQNFESVCHLLNVLPTAKVPSVLLESYEQGVLSPVEEITLVGFDDIPPVYEAIFALAGKTQTREEVRPVPEGKASLVAARDERDEIRLAAMWAQSIVSQEQKTVGIIVPDLGQRRDEVHRVFSEVLDPHHLRVDVNDYAPVFNISAGQPLFTQPLVAAAMDVLALNRQDIDADIIKRVMLSPLLGGGVHESKQRARVWRKLSEARARKLKRSEWLRELDDCEGLQKGLVAALHAIPEPDSVKLPSEWAKDIGDQLEAIGWPGDIGLNSIEYQVVRAFHRVLHELAGNDAVLESIPMSKAISVLGRLVRTTPFQPETKDSPVQILGALEGAGLNFDYVWVMGMRDDRWPASPTPTPFIPVMLQRARNMPNASPERELQFARSLTDRYSQAGYQVIFSYPQSDRDNELSPSSLVARHPQVDRTAVIEGYTSNGDFWSSGTGGKLVTEMETNAPPQLPNMKGGVGLFKDYALCPFRGFSKHRLGIKPLEEPEEGISHSIRGQLSHGMMYFFWKELKDQKTLLELMERPDDLQELLERTAEHAVENYERADLLSSAVKRLERRRLCLMALNWLNIDAKRAPFSVVEMEEATDVDVHGVTVTIKRDRVDLVDGGGEVVIDYKENAPSLSGWNPDTLYEPQVPIGALTRKSGNPVTGVALGALNRDKASLFGYVSHSGDENALRTVTPQDMDDMKEGWNESLKEISGKILAGSVAIDPVDQNKACNTCELKAFCRNGLKSSIAA</sequence>
<dbReference type="InterPro" id="IPR019925">
    <property type="entry name" value="DNA_repair_protein_predicted"/>
</dbReference>
<dbReference type="GO" id="GO:0004519">
    <property type="term" value="F:endonuclease activity"/>
    <property type="evidence" value="ECO:0007669"/>
    <property type="project" value="UniProtKB-KW"/>
</dbReference>
<dbReference type="InterPro" id="IPR038726">
    <property type="entry name" value="PDDEXK_AddAB-type"/>
</dbReference>
<evidence type="ECO:0000313" key="3">
    <source>
        <dbReference type="Proteomes" id="UP000387223"/>
    </source>
</evidence>
<protein>
    <submittedName>
        <fullName evidence="2">Endonuclease</fullName>
    </submittedName>
</protein>
<proteinExistence type="predicted"/>
<keyword evidence="2" id="KW-0378">Hydrolase</keyword>
<reference evidence="2 3" key="1">
    <citation type="journal article" date="2019" name="J. Gen. Appl. Microbiol.">
        <title>Aerobic degradation of cis-dichloroethene by the marine bacterium Marinobacter salsuginis strain 5N-3.</title>
        <authorList>
            <person name="Inoue Y."/>
            <person name="Fukunaga Y."/>
            <person name="Katsumata H."/>
            <person name="Ohji S."/>
            <person name="Hosoyama A."/>
            <person name="Mori K."/>
            <person name="Ando K."/>
        </authorList>
    </citation>
    <scope>NUCLEOTIDE SEQUENCE [LARGE SCALE GENOMIC DNA]</scope>
    <source>
        <strain evidence="2 3">NBRC 109114</strain>
    </source>
</reference>
<evidence type="ECO:0000313" key="2">
    <source>
        <dbReference type="EMBL" id="GBO90168.1"/>
    </source>
</evidence>
<accession>A0A5M3Q4I9</accession>
<keyword evidence="2" id="KW-0540">Nuclease</keyword>
<dbReference type="RefSeq" id="WP_136630376.1">
    <property type="nucleotide sequence ID" value="NZ_BGZI01000035.1"/>
</dbReference>
<name>A0A5M3Q4I9_9GAMM</name>
<comment type="caution">
    <text evidence="2">The sequence shown here is derived from an EMBL/GenBank/DDBJ whole genome shotgun (WGS) entry which is preliminary data.</text>
</comment>
<evidence type="ECO:0000259" key="1">
    <source>
        <dbReference type="Pfam" id="PF12705"/>
    </source>
</evidence>
<dbReference type="InterPro" id="IPR011604">
    <property type="entry name" value="PDDEXK-like_dom_sf"/>
</dbReference>
<dbReference type="Gene3D" id="3.40.50.300">
    <property type="entry name" value="P-loop containing nucleotide triphosphate hydrolases"/>
    <property type="match status" value="1"/>
</dbReference>
<dbReference type="SUPFAM" id="SSF52540">
    <property type="entry name" value="P-loop containing nucleoside triphosphate hydrolases"/>
    <property type="match status" value="1"/>
</dbReference>
<dbReference type="InterPro" id="IPR027417">
    <property type="entry name" value="P-loop_NTPase"/>
</dbReference>
<dbReference type="NCBIfam" id="TIGR03623">
    <property type="entry name" value="probable DNA repair protein"/>
    <property type="match status" value="1"/>
</dbReference>
<gene>
    <name evidence="2" type="ORF">MSSD14B_38360</name>
</gene>
<organism evidence="2 3">
    <name type="scientific">Marinobacter salsuginis</name>
    <dbReference type="NCBI Taxonomy" id="418719"/>
    <lineage>
        <taxon>Bacteria</taxon>
        <taxon>Pseudomonadati</taxon>
        <taxon>Pseudomonadota</taxon>
        <taxon>Gammaproteobacteria</taxon>
        <taxon>Pseudomonadales</taxon>
        <taxon>Marinobacteraceae</taxon>
        <taxon>Marinobacter</taxon>
    </lineage>
</organism>
<feature type="domain" description="PD-(D/E)XK endonuclease-like" evidence="1">
    <location>
        <begin position="608"/>
        <end position="872"/>
    </location>
</feature>
<dbReference type="EMBL" id="BGZI01000035">
    <property type="protein sequence ID" value="GBO90168.1"/>
    <property type="molecule type" value="Genomic_DNA"/>
</dbReference>
<dbReference type="Proteomes" id="UP000387223">
    <property type="component" value="Unassembled WGS sequence"/>
</dbReference>